<reference evidence="2" key="2">
    <citation type="submission" date="2025-09" db="UniProtKB">
        <authorList>
            <consortium name="Ensembl"/>
        </authorList>
    </citation>
    <scope>IDENTIFICATION</scope>
</reference>
<protein>
    <recommendedName>
        <fullName evidence="1">Protein kinase domain-containing protein</fullName>
    </recommendedName>
</protein>
<evidence type="ECO:0000313" key="2">
    <source>
        <dbReference type="Ensembl" id="ENSMMSP00000016326.1"/>
    </source>
</evidence>
<proteinExistence type="predicted"/>
<dbReference type="PROSITE" id="PS50011">
    <property type="entry name" value="PROTEIN_KINASE_DOM"/>
    <property type="match status" value="1"/>
</dbReference>
<evidence type="ECO:0000313" key="3">
    <source>
        <dbReference type="Proteomes" id="UP000694544"/>
    </source>
</evidence>
<dbReference type="GO" id="GO:0004672">
    <property type="term" value="F:protein kinase activity"/>
    <property type="evidence" value="ECO:0007669"/>
    <property type="project" value="InterPro"/>
</dbReference>
<dbReference type="GO" id="GO:0005524">
    <property type="term" value="F:ATP binding"/>
    <property type="evidence" value="ECO:0007669"/>
    <property type="project" value="InterPro"/>
</dbReference>
<dbReference type="Ensembl" id="ENSMMST00000018053.1">
    <property type="protein sequence ID" value="ENSMMSP00000016326.1"/>
    <property type="gene ID" value="ENSMMSG00000012450.1"/>
</dbReference>
<accession>A0A8C6DMF9</accession>
<organism evidence="2 3">
    <name type="scientific">Moschus moschiferus</name>
    <name type="common">Siberian musk deer</name>
    <name type="synonym">Moschus sibiricus</name>
    <dbReference type="NCBI Taxonomy" id="68415"/>
    <lineage>
        <taxon>Eukaryota</taxon>
        <taxon>Metazoa</taxon>
        <taxon>Chordata</taxon>
        <taxon>Craniata</taxon>
        <taxon>Vertebrata</taxon>
        <taxon>Euteleostomi</taxon>
        <taxon>Mammalia</taxon>
        <taxon>Eutheria</taxon>
        <taxon>Laurasiatheria</taxon>
        <taxon>Artiodactyla</taxon>
        <taxon>Ruminantia</taxon>
        <taxon>Pecora</taxon>
        <taxon>Moschidae</taxon>
        <taxon>Moschus</taxon>
    </lineage>
</organism>
<dbReference type="GeneTree" id="ENSGT00960000190253"/>
<dbReference type="InterPro" id="IPR000719">
    <property type="entry name" value="Prot_kinase_dom"/>
</dbReference>
<sequence>MAFGHLHKKMTIYRHLKPEKVILTHKVMETKNLDCSKNVLMMEQSRTHFVEE</sequence>
<keyword evidence="3" id="KW-1185">Reference proteome</keyword>
<dbReference type="AlphaFoldDB" id="A0A8C6DMF9"/>
<evidence type="ECO:0000259" key="1">
    <source>
        <dbReference type="PROSITE" id="PS50011"/>
    </source>
</evidence>
<feature type="domain" description="Protein kinase" evidence="1">
    <location>
        <begin position="1"/>
        <end position="52"/>
    </location>
</feature>
<reference evidence="2" key="1">
    <citation type="submission" date="2025-08" db="UniProtKB">
        <authorList>
            <consortium name="Ensembl"/>
        </authorList>
    </citation>
    <scope>IDENTIFICATION</scope>
</reference>
<dbReference type="Proteomes" id="UP000694544">
    <property type="component" value="Unplaced"/>
</dbReference>
<name>A0A8C6DMF9_MOSMO</name>